<evidence type="ECO:0000313" key="1">
    <source>
        <dbReference type="EMBL" id="KAI0049083.1"/>
    </source>
</evidence>
<dbReference type="Proteomes" id="UP000814033">
    <property type="component" value="Unassembled WGS sequence"/>
</dbReference>
<keyword evidence="2" id="KW-1185">Reference proteome</keyword>
<evidence type="ECO:0000313" key="2">
    <source>
        <dbReference type="Proteomes" id="UP000814033"/>
    </source>
</evidence>
<reference evidence="1" key="2">
    <citation type="journal article" date="2022" name="New Phytol.">
        <title>Evolutionary transition to the ectomycorrhizal habit in the genomes of a hyperdiverse lineage of mushroom-forming fungi.</title>
        <authorList>
            <person name="Looney B."/>
            <person name="Miyauchi S."/>
            <person name="Morin E."/>
            <person name="Drula E."/>
            <person name="Courty P.E."/>
            <person name="Kohler A."/>
            <person name="Kuo A."/>
            <person name="LaButti K."/>
            <person name="Pangilinan J."/>
            <person name="Lipzen A."/>
            <person name="Riley R."/>
            <person name="Andreopoulos W."/>
            <person name="He G."/>
            <person name="Johnson J."/>
            <person name="Nolan M."/>
            <person name="Tritt A."/>
            <person name="Barry K.W."/>
            <person name="Grigoriev I.V."/>
            <person name="Nagy L.G."/>
            <person name="Hibbett D."/>
            <person name="Henrissat B."/>
            <person name="Matheny P.B."/>
            <person name="Labbe J."/>
            <person name="Martin F.M."/>
        </authorList>
    </citation>
    <scope>NUCLEOTIDE SEQUENCE</scope>
    <source>
        <strain evidence="1">FP105234-sp</strain>
    </source>
</reference>
<organism evidence="1 2">
    <name type="scientific">Auriscalpium vulgare</name>
    <dbReference type="NCBI Taxonomy" id="40419"/>
    <lineage>
        <taxon>Eukaryota</taxon>
        <taxon>Fungi</taxon>
        <taxon>Dikarya</taxon>
        <taxon>Basidiomycota</taxon>
        <taxon>Agaricomycotina</taxon>
        <taxon>Agaricomycetes</taxon>
        <taxon>Russulales</taxon>
        <taxon>Auriscalpiaceae</taxon>
        <taxon>Auriscalpium</taxon>
    </lineage>
</organism>
<sequence length="436" mass="48708">MPGNPLLKRETSSSHNKSGKNGMENGTWPEDAILKHALYQYAAERLPLERRIGRLKDQYGLQIGLTTLKELNRHYEVPSSRRKLPQETARQLVLNKMADDPAGLRGAGTVMTKLAVDGTPVPRAIIRKVMRANDPDGAQARYPGKAPAIKRGRLTALGPMHEVNCDGHDKIGAQALQMGGVGLPIYGYKDKWSGCILHLVVIPNNRKADIVGHTFCDFVEKYGATALQITVDKGSETGDMYAMQTSLRSNYAQDVDCTAYPAFQALPSTRNIPIEGLWHWLRLNDGYNLHSFVTEGRKKGIFNGNDDLHVNLFNWIWPPIIQQRLDAFQIYWNTHTIRKQKDKLMPSNMSPNDAFISPQAYGGQRVSVAVPPATINALRSTLQLSREEAFRWVDDDFAQQAQQAYAHLGSPVLTVFSAWTVFSQMDGVLRQAMGRE</sequence>
<accession>A0ACB8RYZ0</accession>
<comment type="caution">
    <text evidence="1">The sequence shown here is derived from an EMBL/GenBank/DDBJ whole genome shotgun (WGS) entry which is preliminary data.</text>
</comment>
<name>A0ACB8RYZ0_9AGAM</name>
<proteinExistence type="predicted"/>
<dbReference type="EMBL" id="MU275877">
    <property type="protein sequence ID" value="KAI0049083.1"/>
    <property type="molecule type" value="Genomic_DNA"/>
</dbReference>
<reference evidence="1" key="1">
    <citation type="submission" date="2021-02" db="EMBL/GenBank/DDBJ databases">
        <authorList>
            <consortium name="DOE Joint Genome Institute"/>
            <person name="Ahrendt S."/>
            <person name="Looney B.P."/>
            <person name="Miyauchi S."/>
            <person name="Morin E."/>
            <person name="Drula E."/>
            <person name="Courty P.E."/>
            <person name="Chicoki N."/>
            <person name="Fauchery L."/>
            <person name="Kohler A."/>
            <person name="Kuo A."/>
            <person name="Labutti K."/>
            <person name="Pangilinan J."/>
            <person name="Lipzen A."/>
            <person name="Riley R."/>
            <person name="Andreopoulos W."/>
            <person name="He G."/>
            <person name="Johnson J."/>
            <person name="Barry K.W."/>
            <person name="Grigoriev I.V."/>
            <person name="Nagy L."/>
            <person name="Hibbett D."/>
            <person name="Henrissat B."/>
            <person name="Matheny P.B."/>
            <person name="Labbe J."/>
            <person name="Martin F."/>
        </authorList>
    </citation>
    <scope>NUCLEOTIDE SEQUENCE</scope>
    <source>
        <strain evidence="1">FP105234-sp</strain>
    </source>
</reference>
<gene>
    <name evidence="1" type="ORF">FA95DRAFT_1581911</name>
</gene>
<protein>
    <submittedName>
        <fullName evidence="1">Uncharacterized protein</fullName>
    </submittedName>
</protein>